<keyword evidence="2" id="KW-0732">Signal</keyword>
<feature type="signal peptide" evidence="2">
    <location>
        <begin position="1"/>
        <end position="21"/>
    </location>
</feature>
<feature type="domain" description="PA" evidence="3">
    <location>
        <begin position="87"/>
        <end position="138"/>
    </location>
</feature>
<name>A0A8C4Q100_EPTBU</name>
<dbReference type="Ensembl" id="ENSEBUT00000008802.1">
    <property type="protein sequence ID" value="ENSEBUP00000008303.1"/>
    <property type="gene ID" value="ENSEBUG00000005378.1"/>
</dbReference>
<evidence type="ECO:0000259" key="3">
    <source>
        <dbReference type="Pfam" id="PF02225"/>
    </source>
</evidence>
<dbReference type="InterPro" id="IPR046450">
    <property type="entry name" value="PA_dom_sf"/>
</dbReference>
<organism evidence="4 5">
    <name type="scientific">Eptatretus burgeri</name>
    <name type="common">Inshore hagfish</name>
    <dbReference type="NCBI Taxonomy" id="7764"/>
    <lineage>
        <taxon>Eukaryota</taxon>
        <taxon>Metazoa</taxon>
        <taxon>Chordata</taxon>
        <taxon>Craniata</taxon>
        <taxon>Vertebrata</taxon>
        <taxon>Cyclostomata</taxon>
        <taxon>Myxini</taxon>
        <taxon>Myxiniformes</taxon>
        <taxon>Myxinidae</taxon>
        <taxon>Eptatretinae</taxon>
        <taxon>Eptatretus</taxon>
    </lineage>
</organism>
<evidence type="ECO:0000313" key="4">
    <source>
        <dbReference type="Ensembl" id="ENSEBUP00000008303.1"/>
    </source>
</evidence>
<proteinExistence type="predicted"/>
<dbReference type="Ensembl" id="ENSEBUT00000008819.1">
    <property type="protein sequence ID" value="ENSEBUP00000008319.1"/>
    <property type="gene ID" value="ENSEBUG00000005378.1"/>
</dbReference>
<dbReference type="Proteomes" id="UP000694388">
    <property type="component" value="Unplaced"/>
</dbReference>
<dbReference type="Pfam" id="PF02225">
    <property type="entry name" value="PA"/>
    <property type="match status" value="1"/>
</dbReference>
<accession>A0A8C4Q100</accession>
<sequence>MPSPKRVQVCWLLLTLGPTVAWFWMHKTADINVSSWENTTASWSQCLSSSDPLYGGDSPIIGVEGWMHAAGTDGLACESDAFESVNWPDNLTPSNEGNTSWIALVRRGNCTFKTKILNAAKFNATAVIITNNVFENSTVLMQHEGTGITVTVMTSRFVGRQLWELAEHKQLWVAITPTPRVFIDDGFSWRVPILCILGASFVLVAVSTILVILHYGPNAWRSAQAAKVELKLRNVAKHAINRLPQRAVQQDSKVCL</sequence>
<dbReference type="Ensembl" id="ENSEBUT00000008785.1">
    <property type="protein sequence ID" value="ENSEBUP00000008288.1"/>
    <property type="gene ID" value="ENSEBUG00000005378.1"/>
</dbReference>
<evidence type="ECO:0000256" key="2">
    <source>
        <dbReference type="SAM" id="SignalP"/>
    </source>
</evidence>
<feature type="chain" id="PRO_5044680506" description="PA domain-containing protein" evidence="2">
    <location>
        <begin position="22"/>
        <end position="256"/>
    </location>
</feature>
<dbReference type="Gene3D" id="3.50.30.30">
    <property type="match status" value="1"/>
</dbReference>
<keyword evidence="1" id="KW-0472">Membrane</keyword>
<dbReference type="SUPFAM" id="SSF52025">
    <property type="entry name" value="PA domain"/>
    <property type="match status" value="1"/>
</dbReference>
<evidence type="ECO:0000313" key="5">
    <source>
        <dbReference type="Proteomes" id="UP000694388"/>
    </source>
</evidence>
<reference evidence="4" key="1">
    <citation type="submission" date="2025-05" db="UniProtKB">
        <authorList>
            <consortium name="Ensembl"/>
        </authorList>
    </citation>
    <scope>IDENTIFICATION</scope>
</reference>
<keyword evidence="5" id="KW-1185">Reference proteome</keyword>
<dbReference type="InterPro" id="IPR003137">
    <property type="entry name" value="PA_domain"/>
</dbReference>
<protein>
    <recommendedName>
        <fullName evidence="3">PA domain-containing protein</fullName>
    </recommendedName>
</protein>
<evidence type="ECO:0000256" key="1">
    <source>
        <dbReference type="SAM" id="Phobius"/>
    </source>
</evidence>
<dbReference type="AlphaFoldDB" id="A0A8C4Q100"/>
<keyword evidence="1" id="KW-0812">Transmembrane</keyword>
<feature type="transmembrane region" description="Helical" evidence="1">
    <location>
        <begin position="189"/>
        <end position="213"/>
    </location>
</feature>
<keyword evidence="1" id="KW-1133">Transmembrane helix</keyword>